<feature type="non-terminal residue" evidence="1">
    <location>
        <position position="1"/>
    </location>
</feature>
<evidence type="ECO:0000313" key="2">
    <source>
        <dbReference type="Proteomes" id="UP000307440"/>
    </source>
</evidence>
<proteinExistence type="predicted"/>
<evidence type="ECO:0000313" key="1">
    <source>
        <dbReference type="EMBL" id="TFK18784.1"/>
    </source>
</evidence>
<dbReference type="AlphaFoldDB" id="A0A5C3KFW8"/>
<keyword evidence="2" id="KW-1185">Reference proteome</keyword>
<reference evidence="1 2" key="1">
    <citation type="journal article" date="2019" name="Nat. Ecol. Evol.">
        <title>Megaphylogeny resolves global patterns of mushroom evolution.</title>
        <authorList>
            <person name="Varga T."/>
            <person name="Krizsan K."/>
            <person name="Foldi C."/>
            <person name="Dima B."/>
            <person name="Sanchez-Garcia M."/>
            <person name="Sanchez-Ramirez S."/>
            <person name="Szollosi G.J."/>
            <person name="Szarkandi J.G."/>
            <person name="Papp V."/>
            <person name="Albert L."/>
            <person name="Andreopoulos W."/>
            <person name="Angelini C."/>
            <person name="Antonin V."/>
            <person name="Barry K.W."/>
            <person name="Bougher N.L."/>
            <person name="Buchanan P."/>
            <person name="Buyck B."/>
            <person name="Bense V."/>
            <person name="Catcheside P."/>
            <person name="Chovatia M."/>
            <person name="Cooper J."/>
            <person name="Damon W."/>
            <person name="Desjardin D."/>
            <person name="Finy P."/>
            <person name="Geml J."/>
            <person name="Haridas S."/>
            <person name="Hughes K."/>
            <person name="Justo A."/>
            <person name="Karasinski D."/>
            <person name="Kautmanova I."/>
            <person name="Kiss B."/>
            <person name="Kocsube S."/>
            <person name="Kotiranta H."/>
            <person name="LaButti K.M."/>
            <person name="Lechner B.E."/>
            <person name="Liimatainen K."/>
            <person name="Lipzen A."/>
            <person name="Lukacs Z."/>
            <person name="Mihaltcheva S."/>
            <person name="Morgado L.N."/>
            <person name="Niskanen T."/>
            <person name="Noordeloos M.E."/>
            <person name="Ohm R.A."/>
            <person name="Ortiz-Santana B."/>
            <person name="Ovrebo C."/>
            <person name="Racz N."/>
            <person name="Riley R."/>
            <person name="Savchenko A."/>
            <person name="Shiryaev A."/>
            <person name="Soop K."/>
            <person name="Spirin V."/>
            <person name="Szebenyi C."/>
            <person name="Tomsovsky M."/>
            <person name="Tulloss R.E."/>
            <person name="Uehling J."/>
            <person name="Grigoriev I.V."/>
            <person name="Vagvolgyi C."/>
            <person name="Papp T."/>
            <person name="Martin F.M."/>
            <person name="Miettinen O."/>
            <person name="Hibbett D.S."/>
            <person name="Nagy L.G."/>
        </authorList>
    </citation>
    <scope>NUCLEOTIDE SEQUENCE [LARGE SCALE GENOMIC DNA]</scope>
    <source>
        <strain evidence="1 2">CBS 121175</strain>
    </source>
</reference>
<dbReference type="EMBL" id="ML210378">
    <property type="protein sequence ID" value="TFK18784.1"/>
    <property type="molecule type" value="Genomic_DNA"/>
</dbReference>
<evidence type="ECO:0008006" key="3">
    <source>
        <dbReference type="Google" id="ProtNLM"/>
    </source>
</evidence>
<dbReference type="STRING" id="230819.A0A5C3KFW8"/>
<dbReference type="GO" id="GO:0003676">
    <property type="term" value="F:nucleic acid binding"/>
    <property type="evidence" value="ECO:0007669"/>
    <property type="project" value="InterPro"/>
</dbReference>
<dbReference type="Gene3D" id="3.30.420.10">
    <property type="entry name" value="Ribonuclease H-like superfamily/Ribonuclease H"/>
    <property type="match status" value="1"/>
</dbReference>
<dbReference type="InterPro" id="IPR036397">
    <property type="entry name" value="RNaseH_sf"/>
</dbReference>
<name>A0A5C3KFW8_COPMA</name>
<feature type="non-terminal residue" evidence="1">
    <location>
        <position position="70"/>
    </location>
</feature>
<protein>
    <recommendedName>
        <fullName evidence="3">Tc1-like transposase DDE domain-containing protein</fullName>
    </recommendedName>
</protein>
<gene>
    <name evidence="1" type="ORF">FA15DRAFT_549923</name>
</gene>
<accession>A0A5C3KFW8</accession>
<dbReference type="OrthoDB" id="2417635at2759"/>
<sequence>PDINPIEQVWHELKTIIRQLPHPPSTVQELQTAVLAAWEQLPLKQIQKHMWTMPERAKAVKATKGGHTRY</sequence>
<organism evidence="1 2">
    <name type="scientific">Coprinopsis marcescibilis</name>
    <name type="common">Agaric fungus</name>
    <name type="synonym">Psathyrella marcescibilis</name>
    <dbReference type="NCBI Taxonomy" id="230819"/>
    <lineage>
        <taxon>Eukaryota</taxon>
        <taxon>Fungi</taxon>
        <taxon>Dikarya</taxon>
        <taxon>Basidiomycota</taxon>
        <taxon>Agaricomycotina</taxon>
        <taxon>Agaricomycetes</taxon>
        <taxon>Agaricomycetidae</taxon>
        <taxon>Agaricales</taxon>
        <taxon>Agaricineae</taxon>
        <taxon>Psathyrellaceae</taxon>
        <taxon>Coprinopsis</taxon>
    </lineage>
</organism>
<dbReference type="Proteomes" id="UP000307440">
    <property type="component" value="Unassembled WGS sequence"/>
</dbReference>